<accession>A0ACD3ZP14</accession>
<proteinExistence type="predicted"/>
<sequence length="487" mass="53939">MYFSAVTSLSPEACLTHLGEDRAVLVERYKNNVERALNKADFLNSIDLKTLQALVVYVANNPVQAVLRSHDASRRSWALLALAIRLAKALSLHRDKPTHISFTPFEAEVRRCLWWSLIILDIRAAEDRGAEASILQGSYDTHLPTNVDDADFGPESYELPVSKTGPTDVSFFLAMAMGSGFFSSIRRPPLGLDPETASPICLPAAWPPNSTPLSEDFILLEARRLESLFVTPFEAPPPSPTPLHSALNMHGSTSTNPAPTAPKVHPMAGLTAITVRLIVLKLWLSLQYPFQHHPVSAPPLRAPRISRPTMLLTAISILELVALSQREPSGPRFRWWIDVYVQWHPLAVALAELCVETDGEIVERAWRVLDTVLPCIEGTIADTKKGPLWRPVRKLLRKARAARAEGQRREGAEVGWEPEPEPEQHAEPSQATQSIPTFGSELLDNPAGTNYEMPFVNGAWAWDSLQGLINDIDLSTDMGDFAVDRIM</sequence>
<protein>
    <submittedName>
        <fullName evidence="1">Uncharacterized protein</fullName>
    </submittedName>
</protein>
<gene>
    <name evidence="1" type="ORF">LCI18_013761</name>
</gene>
<reference evidence="1" key="1">
    <citation type="submission" date="2021-11" db="EMBL/GenBank/DDBJ databases">
        <title>Fusarium solani-melongenae Genome sequencing and assembly.</title>
        <authorList>
            <person name="Xie S."/>
            <person name="Huang L."/>
            <person name="Zhang X."/>
        </authorList>
    </citation>
    <scope>NUCLEOTIDE SEQUENCE</scope>
    <source>
        <strain evidence="1">CRI 24-3</strain>
    </source>
</reference>
<dbReference type="Proteomes" id="UP000830768">
    <property type="component" value="Chromosome 12"/>
</dbReference>
<keyword evidence="2" id="KW-1185">Reference proteome</keyword>
<dbReference type="EMBL" id="CP090040">
    <property type="protein sequence ID" value="UPL02827.1"/>
    <property type="molecule type" value="Genomic_DNA"/>
</dbReference>
<evidence type="ECO:0000313" key="1">
    <source>
        <dbReference type="EMBL" id="UPL02827.1"/>
    </source>
</evidence>
<organism evidence="1 2">
    <name type="scientific">Fusarium solani subsp. cucurbitae</name>
    <name type="common">Neocosmosporum cucurbitae</name>
    <dbReference type="NCBI Taxonomy" id="2747967"/>
    <lineage>
        <taxon>Eukaryota</taxon>
        <taxon>Fungi</taxon>
        <taxon>Dikarya</taxon>
        <taxon>Ascomycota</taxon>
        <taxon>Pezizomycotina</taxon>
        <taxon>Sordariomycetes</taxon>
        <taxon>Hypocreomycetidae</taxon>
        <taxon>Hypocreales</taxon>
        <taxon>Nectriaceae</taxon>
        <taxon>Fusarium</taxon>
        <taxon>Fusarium solani species complex</taxon>
    </lineage>
</organism>
<name>A0ACD3ZP14_FUSSC</name>
<evidence type="ECO:0000313" key="2">
    <source>
        <dbReference type="Proteomes" id="UP000830768"/>
    </source>
</evidence>